<evidence type="ECO:0000256" key="14">
    <source>
        <dbReference type="SAM" id="Coils"/>
    </source>
</evidence>
<dbReference type="FunFam" id="1.20.920.20:FF:000001">
    <property type="entry name" value="dynein heavy chain 2, axonemal"/>
    <property type="match status" value="1"/>
</dbReference>
<dbReference type="Pfam" id="PF03028">
    <property type="entry name" value="Dynein_heavy"/>
    <property type="match status" value="1"/>
</dbReference>
<comment type="similarity">
    <text evidence="2">Belongs to the dynein heavy chain family.</text>
</comment>
<evidence type="ECO:0000256" key="13">
    <source>
        <dbReference type="ARBA" id="ARBA00023273"/>
    </source>
</evidence>
<dbReference type="FunFam" id="3.40.50.300:FF:001145">
    <property type="entry name" value="Putative dynein heavy chain"/>
    <property type="match status" value="1"/>
</dbReference>
<evidence type="ECO:0000256" key="10">
    <source>
        <dbReference type="ARBA" id="ARBA00023069"/>
    </source>
</evidence>
<dbReference type="Pfam" id="PF12780">
    <property type="entry name" value="AAA_8"/>
    <property type="match status" value="1"/>
</dbReference>
<evidence type="ECO:0000256" key="1">
    <source>
        <dbReference type="ARBA" id="ARBA00004430"/>
    </source>
</evidence>
<evidence type="ECO:0000256" key="9">
    <source>
        <dbReference type="ARBA" id="ARBA00023054"/>
    </source>
</evidence>
<evidence type="ECO:0000256" key="3">
    <source>
        <dbReference type="ARBA" id="ARBA00022490"/>
    </source>
</evidence>
<dbReference type="InterPro" id="IPR024743">
    <property type="entry name" value="Dynein_HC_stalk"/>
</dbReference>
<dbReference type="Pfam" id="PF12777">
    <property type="entry name" value="MT"/>
    <property type="match status" value="1"/>
</dbReference>
<evidence type="ECO:0000256" key="2">
    <source>
        <dbReference type="ARBA" id="ARBA00008887"/>
    </source>
</evidence>
<keyword evidence="5" id="KW-0677">Repeat</keyword>
<dbReference type="InterPro" id="IPR043157">
    <property type="entry name" value="Dynein_AAA1S"/>
</dbReference>
<dbReference type="SMART" id="SM00382">
    <property type="entry name" value="AAA"/>
    <property type="match status" value="3"/>
</dbReference>
<dbReference type="Pfam" id="PF22597">
    <property type="entry name" value="DYN_lid"/>
    <property type="match status" value="1"/>
</dbReference>
<sequence>MDDRLVQFSEKQPRSKLARLAGRESELASTAVLSLSGGNSYSKSQFKSLYKIDLKKELEEWDLPFAQTRNRPTGAQLTSTKLPPIQAEASQESEEEDLQGQEEEFNVQSLQKLFNKSKKSRTSLTSGAQETLFVDRESYIFKELKKIRTGEDAISFFAKNGNTTPVKFLYCNRASEISKTFRPYDLLVVPEKEIHAEYFTISAQGVVHVMPKNSDGSATTFYSLADWMHQSKMFNLLTSMKFFKHYLIGKIFLLWRGNVRYRHYRATRNHLKHWMFFAKPVFVESFPKVNELLYNMTNTHLLEFKDTKPLEIGAYADHQRDERTEVKKEFETTVEKLITECETVCQAVRDSAILPDLEDMDPAKLGQRNKKKSMVQQKLEEQERRHKLNLAEEHRGMLGYFIRLIDYMTIETLVTLIQDRVKKFFDTLIERKNKIFITTVSYGKDCMIFIPNKDEFKEIFESIVENMISDINGITRLIYHFDEIVASEHITHFPQAEEIIKNSEIFLENVNLIMAKIQADFEESKIYVDNTFEKARHVNDYVETWNFDIYKSEGHTVQAIKDELNKLKEWTNKDVVNYVPNTSYKGILQIEGKKVKQHLNSSLTKAQEDLKSYLNSMAIDKASSSISTLGDIQDRLKDTPSNLSQFVSYFEYLRQSEVIIKNIEASKYELDEIEKILKREKGPEVVHTSQQIAEVDRKSKNAQVAIKAGNEFVDQKRPDMEKKLVNRIEKMKVMLTEELSKRLDEGAIIVVDATPAEALLELKKIEQKLKKCEANAEKFKHYQDVFQTGSTKIKELEEVQNKFQTKQKLWTMRKDWNEFNSKLMHDDFLSLESDIRRTVTKFDKEVGGLKGNLMMTNKEAKDLVLEDLYGKVKKVANMVPIIEELSIEALKARHWTKIFDALPADVQYVEGRPFCLSELLEWGVLDIRDKVEEISSTAAGEFSLETTLKEIKDKWEQTLFTLNNYREQKDKFYITQVEDILTQLEDHQVSVQTMLGNRHATEIRSSIEEWDKKLRTVQDVIDEWLACQKQWMYLENIFSAPDIQKQLPRETTKFQGVDRFWRDLMMRTNKNPSVIEACLAEGLLEKFLKNNKVLEEIKKSLDEYLESKRLAFPRFYFLADEELLEILSQTRNPRKVQDHLRKCFDNMDKIVFKEEKESLSVVGMISGENEQCQFSSPVIPEGNVEHWLTNIEAMMRLTLYDLTKKAFQIYPHDALHRKQWFFDCNLPAQSLLVVDQIMWTFFATQAIDNVEHERNPNAIKEFYEFCRLQINDSVTIVRDDLQYLERTLMGALIVLDVHGRDVIGNLISNKVKSVWDFEWSKQLRYYWEADVDNCIVRQTNARFTYAYEYLGNGPRLVITPLTDKCYLTLTGALHLFYGGAPQGPAGTGKTETTKDLGKALAIQCVVFNCSDGLDVNIMARFFSGLAQAGAWSCFDEFNRIDIEVLSVIAQQILTIQHAVRNNQDEFEFFGRLLKLDRRFGVFITMNPGYAGRTELPDNLKALFRPVAMMIPDYAMIAEIILFSEGFENARNLARKMVQLYKLASEQLSKQDHYDFGMRAVKSVLVMAGQLRRKNPDLSEDVVLIRAMRDSNVPKFLEQDLPLFRGIIADLFPQVKVPYVDYGSLERAIREQLTKQGYMQPDSFVLKVIQLFETMLVRHGNMIVGPASTGKTTIYKTLARALTQLFKEEEEDESLKKDPSHQKIFYYPLNPKSISMGELYGQTNLTGDFTDGIVPILVRAAKADGTPAKKWIVFDGPVDSLWIESMNTVLDDNKMLCLVSGERIKLPDTITMLFEVQDLAQASPATVSRCGMVYIDPVHLGWQPLIESWAIGFKTQLPTLADHVIQNTRKLIESLLPFVRSDCKEEVPSMNANLVSSCLKLISALLKQELIAKKRPDDAETLTNLYMIFAVTWTLGANLNDQSRMLFDKKMRFEMERLYRNFPYQSTVYDYCIDDDMVEFVLWEARVPSFNYNVNQPFFSILVPTVDTVRDRFLLEVLAKNQCHILFTGNTGVGKTVIIKDYLNSTENEWFVSTVINCSAQTSTHNLNDIFEDKLTKPKKKLRRPPIGKKMIMFVDDVNMPALDRYGSQPPVELLRQIIEGGYYDLKKFFFKNVEDVIFVASCAPPGGGRNAVTPRFFRHFNMVWQTQLSQQSMETIFASILRGFLDENPDENLSDYADPIVKASVENYLKICNDLLPTPSKSHYTFNLRDLSKVIQGILMIRYENLRDLNTLVLLWLHESCRVFRDRLVDEKDRNWFNDELERKMKIHLNSEIPRKEWADIIFGDIMSGPSKEYKQIDNNEQLLQKLDFDLERYNAEFSNRMNLVFFKDAINHLTRISRILKQPRGNALLVGVGGSGRQSLARLASSMAGYKPFSIEITRIYGTAQFHDDLKVLLKSAGGEDDQIAFIFSDTQIVKESFLEDINNILNTGEVPNLYDPGELQEIMDLVRPKAKEAGKADLPDIIMQHYVQLCRDNLHIILAFSPVGEQFRVRCRQFPSIINCCTIDWYDPWPVDALTSVAERFFKENEHLGIKDLKDQLCKICVDIHQTVTRESRNFEMELRRKNYTTPTSYLELIKLYLDMLTLQQKKVPEKINKYVTGLKRLKETNQMVAELQIQQGELKEVLKERSIENEKLQVELQVKQADAKIKEESCSKDEAECAATMKEVSEIKDECQKDLDEALPVLRAANSALEKLEKKDIVEVKSYIKPHPAIEKVMNAVCLLFGEKQSWDSAKKLLNDINFLNNCVNFPKDNISAQTLRKLSIYIDDQEFNRQFVESKSIAAASLCEWVCALDKYAKIAKNVEPKRQRLAQAESNLKKAQDELFQKQSALRTVQKEVQDLENNFANSIKKGEELRMKSQLTEARLIRAEKLVSGLSSESQRWSESAKLLEADLKNLIGNIMLSAGFVAYLGPFTLNYRQRLLEKWIRTSQTQRVPVASNFSLDRVLADPVEVREWTLAGLPADKLSLDNAIIVTRSRRWPLIIDPQGQANHWIKSMDRETLKVIKFSESNFLKTLENGIRFGNPILLESVEEKLDPSIDPVLQKQVVKKGGQMVLRLGDQDVPYSPDFRFYMTSKLSNPHYLPEICIKVTVINFTVTLQGLEDQLLVDVVKAEKPDLEELKNKLIVQISSDKDMLQELEDKILTMISKASGDILDDEVLIETLAASKKTSEVIHVRMAESEETAKSIDAAREEYRVVAERGSILYFVIADMGLVDPMYQYSLDFFSKLFNMRLVKSQKSDIVSVRLNILVDDITRAFYLNICRGLFEKEKLLYSFLNTVRISLKAGKIRQEEFAYFLRGIEDTEGEPLEAGGLNIDKNTWAAIKGLENVHENFIGIIKSFETSPEKWKPLFVSDNPFKEKLPSPYEASLSLFQKLLIGSIIKDEKLVQGIKVYVSQELGQFFIESPPFDLKGAFEDSNCTTPIIFILSPGADPISDLLKLAADNEMDGRFRMLSLGQGQGKSAEKLIDNGRRNGDWVCLQNCHLAASWMPELERIQEQQVEGDLHPEYRLWLTSMPSTKFPVPVLQSGIKLTNEPPKGLRANLGRTYQDVKVENFEGCSKSYEYKRLLFALAFFHAVILERRKFGAIGWNIPYEWMTSDFVTSNAQLFMYLNEQALVPYGTLKVLVAEVNYGGRVTDDKDVRLIKALLDVYFTPDVMNPAYTFSSSGTFRLPTAETLDEFKEYIRGLPLEEDPEIFGLHSNANITFNRKTVKEFRETITLIHPKLSSAGTGKSSDDIVNEIAAEIEEKCPMPMDAEKDQHPDTFAKNDQGAINSLGVFVGQEIYRFNKLLRVMRHTLVQLQKAIRGDVVMGQDLERMYNSFLNQRVPDLWTDQAYPSLKPLGSWVRDLIQRVEFIHDWLTNGPRPSYWLSAFFFPQGFMTSALQMYARKTQTPIDTLRFKTEILGKTHHEVKEMPENGVNIHGLFLQGAKWDWRRERLDESDPGALFTEMPVIWLEPITLDVEVKTLVYQSPLYKTSLRAGELSTTGHSTNFVLFLELPTTLEPVHWIRRGVALLCQLDD</sequence>
<dbReference type="GO" id="GO:0003341">
    <property type="term" value="P:cilium movement"/>
    <property type="evidence" value="ECO:0007669"/>
    <property type="project" value="UniProtKB-ARBA"/>
</dbReference>
<dbReference type="FunFam" id="1.10.8.1220:FF:000001">
    <property type="entry name" value="Dynein axonemal heavy chain 5"/>
    <property type="match status" value="1"/>
</dbReference>
<keyword evidence="12" id="KW-0206">Cytoskeleton</keyword>
<keyword evidence="13" id="KW-0966">Cell projection</keyword>
<evidence type="ECO:0000256" key="7">
    <source>
        <dbReference type="ARBA" id="ARBA00022840"/>
    </source>
</evidence>
<dbReference type="InterPro" id="IPR041658">
    <property type="entry name" value="AAA_lid_11"/>
</dbReference>
<dbReference type="Gene3D" id="1.10.472.130">
    <property type="match status" value="1"/>
</dbReference>
<dbReference type="InterPro" id="IPR027417">
    <property type="entry name" value="P-loop_NTPase"/>
</dbReference>
<feature type="domain" description="AAA+ ATPase" evidence="16">
    <location>
        <begin position="1656"/>
        <end position="1870"/>
    </location>
</feature>
<dbReference type="FunFam" id="1.10.287.2620:FF:000001">
    <property type="entry name" value="Cytoplasmic dynein heavy chain 1"/>
    <property type="match status" value="1"/>
</dbReference>
<evidence type="ECO:0000256" key="6">
    <source>
        <dbReference type="ARBA" id="ARBA00022741"/>
    </source>
</evidence>
<feature type="domain" description="AAA+ ATPase" evidence="16">
    <location>
        <begin position="1375"/>
        <end position="1514"/>
    </location>
</feature>
<dbReference type="GO" id="GO:0008569">
    <property type="term" value="F:minus-end-directed microtubule motor activity"/>
    <property type="evidence" value="ECO:0007669"/>
    <property type="project" value="InterPro"/>
</dbReference>
<dbReference type="InterPro" id="IPR035706">
    <property type="entry name" value="AAA_9"/>
</dbReference>
<dbReference type="InterPro" id="IPR042219">
    <property type="entry name" value="AAA_lid_11_sf"/>
</dbReference>
<protein>
    <recommendedName>
        <fullName evidence="16">AAA+ ATPase domain-containing protein</fullName>
    </recommendedName>
</protein>
<evidence type="ECO:0000256" key="8">
    <source>
        <dbReference type="ARBA" id="ARBA00023017"/>
    </source>
</evidence>
<dbReference type="Gene3D" id="1.20.1270.280">
    <property type="match status" value="1"/>
</dbReference>
<dbReference type="Pfam" id="PF12775">
    <property type="entry name" value="AAA_7"/>
    <property type="match status" value="1"/>
</dbReference>
<dbReference type="FunFam" id="3.20.180.20:FF:000001">
    <property type="entry name" value="Dynein axonemal heavy chain 5"/>
    <property type="match status" value="1"/>
</dbReference>
<dbReference type="InterPro" id="IPR026983">
    <property type="entry name" value="DHC"/>
</dbReference>
<dbReference type="InterPro" id="IPR042228">
    <property type="entry name" value="Dynein_linker_3"/>
</dbReference>
<comment type="subcellular location">
    <subcellularLocation>
        <location evidence="1">Cytoplasm</location>
        <location evidence="1">Cytoskeleton</location>
        <location evidence="1">Cilium axoneme</location>
    </subcellularLocation>
</comment>
<dbReference type="Pfam" id="PF12774">
    <property type="entry name" value="AAA_6"/>
    <property type="match status" value="1"/>
</dbReference>
<dbReference type="FunFam" id="1.10.8.710:FF:000004">
    <property type="entry name" value="Dynein axonemal heavy chain 6"/>
    <property type="match status" value="1"/>
</dbReference>
<dbReference type="Gene3D" id="1.10.8.1220">
    <property type="match status" value="1"/>
</dbReference>
<dbReference type="InterPro" id="IPR043160">
    <property type="entry name" value="Dynein_C_barrel"/>
</dbReference>
<reference evidence="17" key="1">
    <citation type="submission" date="2021-09" db="EMBL/GenBank/DDBJ databases">
        <authorList>
            <consortium name="AG Swart"/>
            <person name="Singh M."/>
            <person name="Singh A."/>
            <person name="Seah K."/>
            <person name="Emmerich C."/>
        </authorList>
    </citation>
    <scope>NUCLEOTIDE SEQUENCE</scope>
    <source>
        <strain evidence="17">ATCC30299</strain>
    </source>
</reference>
<keyword evidence="4" id="KW-0493">Microtubule</keyword>
<evidence type="ECO:0000256" key="5">
    <source>
        <dbReference type="ARBA" id="ARBA00022737"/>
    </source>
</evidence>
<feature type="region of interest" description="Disordered" evidence="15">
    <location>
        <begin position="1"/>
        <end position="20"/>
    </location>
</feature>
<dbReference type="GO" id="GO:0030286">
    <property type="term" value="C:dynein complex"/>
    <property type="evidence" value="ECO:0007669"/>
    <property type="project" value="UniProtKB-KW"/>
</dbReference>
<evidence type="ECO:0000256" key="4">
    <source>
        <dbReference type="ARBA" id="ARBA00022701"/>
    </source>
</evidence>
<dbReference type="PANTHER" id="PTHR22878:SF68">
    <property type="entry name" value="DYNEIN HEAVY CHAIN 6, AXONEMAL-LIKE"/>
    <property type="match status" value="1"/>
</dbReference>
<dbReference type="GO" id="GO:0051959">
    <property type="term" value="F:dynein light intermediate chain binding"/>
    <property type="evidence" value="ECO:0007669"/>
    <property type="project" value="InterPro"/>
</dbReference>
<dbReference type="Gene3D" id="1.20.58.1120">
    <property type="match status" value="1"/>
</dbReference>
<keyword evidence="10" id="KW-0969">Cilium</keyword>
<dbReference type="Gene3D" id="1.10.8.720">
    <property type="entry name" value="Region D6 of dynein motor"/>
    <property type="match status" value="1"/>
</dbReference>
<dbReference type="InterPro" id="IPR035699">
    <property type="entry name" value="AAA_6"/>
</dbReference>
<dbReference type="FunFam" id="1.10.8.720:FF:000001">
    <property type="entry name" value="dynein heavy chain 7, axonemal"/>
    <property type="match status" value="1"/>
</dbReference>
<evidence type="ECO:0000256" key="15">
    <source>
        <dbReference type="SAM" id="MobiDB-lite"/>
    </source>
</evidence>
<keyword evidence="3" id="KW-0963">Cytoplasm</keyword>
<dbReference type="Pfam" id="PF08393">
    <property type="entry name" value="DHC_N2"/>
    <property type="match status" value="1"/>
</dbReference>
<comment type="caution">
    <text evidence="17">The sequence shown here is derived from an EMBL/GenBank/DDBJ whole genome shotgun (WGS) entry which is preliminary data.</text>
</comment>
<dbReference type="Pfam" id="PF17852">
    <property type="entry name" value="Dynein_AAA_lid"/>
    <property type="match status" value="1"/>
</dbReference>
<evidence type="ECO:0000259" key="16">
    <source>
        <dbReference type="SMART" id="SM00382"/>
    </source>
</evidence>
<dbReference type="Gene3D" id="3.20.180.20">
    <property type="entry name" value="Dynein heavy chain, N-terminal domain 2"/>
    <property type="match status" value="1"/>
</dbReference>
<dbReference type="InterPro" id="IPR042222">
    <property type="entry name" value="Dynein_2_N"/>
</dbReference>
<keyword evidence="8" id="KW-0243">Dynein</keyword>
<keyword evidence="7" id="KW-0067">ATP-binding</keyword>
<dbReference type="FunFam" id="1.20.920.30:FF:000002">
    <property type="entry name" value="Dynein axonemal heavy chain 3"/>
    <property type="match status" value="1"/>
</dbReference>
<feature type="compositionally biased region" description="Acidic residues" evidence="15">
    <location>
        <begin position="91"/>
        <end position="101"/>
    </location>
</feature>
<dbReference type="Gene3D" id="1.20.920.20">
    <property type="match status" value="1"/>
</dbReference>
<evidence type="ECO:0000313" key="17">
    <source>
        <dbReference type="EMBL" id="CAG9331492.1"/>
    </source>
</evidence>
<evidence type="ECO:0000313" key="18">
    <source>
        <dbReference type="Proteomes" id="UP001162131"/>
    </source>
</evidence>
<dbReference type="Pfam" id="PF18199">
    <property type="entry name" value="Dynein_C"/>
    <property type="match status" value="1"/>
</dbReference>
<dbReference type="FunFam" id="3.40.50.300:FF:002141">
    <property type="entry name" value="Dynein heavy chain"/>
    <property type="match status" value="1"/>
</dbReference>
<dbReference type="EMBL" id="CAJZBQ010000053">
    <property type="protein sequence ID" value="CAG9331492.1"/>
    <property type="molecule type" value="Genomic_DNA"/>
</dbReference>
<organism evidence="17 18">
    <name type="scientific">Blepharisma stoltei</name>
    <dbReference type="NCBI Taxonomy" id="1481888"/>
    <lineage>
        <taxon>Eukaryota</taxon>
        <taxon>Sar</taxon>
        <taxon>Alveolata</taxon>
        <taxon>Ciliophora</taxon>
        <taxon>Postciliodesmatophora</taxon>
        <taxon>Heterotrichea</taxon>
        <taxon>Heterotrichida</taxon>
        <taxon>Blepharismidae</taxon>
        <taxon>Blepharisma</taxon>
    </lineage>
</organism>
<feature type="coiled-coil region" evidence="14">
    <location>
        <begin position="2604"/>
        <end position="2652"/>
    </location>
</feature>
<dbReference type="SUPFAM" id="SSF52540">
    <property type="entry name" value="P-loop containing nucleoside triphosphate hydrolases"/>
    <property type="match status" value="4"/>
</dbReference>
<dbReference type="FunFam" id="1.20.1270.280:FF:000001">
    <property type="entry name" value="dynein heavy chain 7, axonemal"/>
    <property type="match status" value="1"/>
</dbReference>
<dbReference type="GO" id="GO:0005524">
    <property type="term" value="F:ATP binding"/>
    <property type="evidence" value="ECO:0007669"/>
    <property type="project" value="UniProtKB-KW"/>
</dbReference>
<dbReference type="GO" id="GO:0005874">
    <property type="term" value="C:microtubule"/>
    <property type="evidence" value="ECO:0007669"/>
    <property type="project" value="UniProtKB-KW"/>
</dbReference>
<name>A0AAU9K0R9_9CILI</name>
<dbReference type="Gene3D" id="1.10.287.2620">
    <property type="match status" value="1"/>
</dbReference>
<dbReference type="FunFam" id="3.40.50.300:FF:000362">
    <property type="entry name" value="Dynein, axonemal, heavy chain 6"/>
    <property type="match status" value="1"/>
</dbReference>
<dbReference type="Proteomes" id="UP001162131">
    <property type="component" value="Unassembled WGS sequence"/>
</dbReference>
<keyword evidence="6" id="KW-0547">Nucleotide-binding</keyword>
<gene>
    <name evidence="17" type="ORF">BSTOLATCC_MIC53560</name>
</gene>
<evidence type="ECO:0000256" key="11">
    <source>
        <dbReference type="ARBA" id="ARBA00023175"/>
    </source>
</evidence>
<dbReference type="PANTHER" id="PTHR22878">
    <property type="entry name" value="DYNEIN HEAVY CHAIN 6, AXONEMAL-LIKE-RELATED"/>
    <property type="match status" value="1"/>
</dbReference>
<dbReference type="FunFam" id="3.40.50.300:FF:000063">
    <property type="entry name" value="dynein heavy chain 6, axonemal"/>
    <property type="match status" value="1"/>
</dbReference>
<dbReference type="InterPro" id="IPR041466">
    <property type="entry name" value="Dynein_AAA5_ext"/>
</dbReference>
<feature type="domain" description="AAA+ ATPase" evidence="16">
    <location>
        <begin position="2000"/>
        <end position="2146"/>
    </location>
</feature>
<dbReference type="Gene3D" id="3.40.50.300">
    <property type="entry name" value="P-loop containing nucleotide triphosphate hydrolases"/>
    <property type="match status" value="5"/>
</dbReference>
<dbReference type="Gene3D" id="1.20.140.100">
    <property type="entry name" value="Dynein heavy chain, N-terminal domain 2"/>
    <property type="match status" value="1"/>
</dbReference>
<keyword evidence="18" id="KW-1185">Reference proteome</keyword>
<dbReference type="FunFam" id="1.20.140.100:FF:000004">
    <property type="entry name" value="Dynein axonemal heavy chain 6"/>
    <property type="match status" value="1"/>
</dbReference>
<dbReference type="Gene3D" id="6.10.140.1060">
    <property type="match status" value="1"/>
</dbReference>
<dbReference type="Gene3D" id="1.10.8.710">
    <property type="match status" value="1"/>
</dbReference>
<dbReference type="Gene3D" id="1.20.920.30">
    <property type="match status" value="1"/>
</dbReference>
<dbReference type="InterPro" id="IPR004273">
    <property type="entry name" value="Dynein_heavy_D6_P-loop"/>
</dbReference>
<dbReference type="GO" id="GO:0045505">
    <property type="term" value="F:dynein intermediate chain binding"/>
    <property type="evidence" value="ECO:0007669"/>
    <property type="project" value="InterPro"/>
</dbReference>
<dbReference type="Pfam" id="PF18198">
    <property type="entry name" value="AAA_lid_11"/>
    <property type="match status" value="1"/>
</dbReference>
<keyword evidence="9 14" id="KW-0175">Coiled coil</keyword>
<dbReference type="FunFam" id="3.10.490.20:FF:000005">
    <property type="entry name" value="Dynein axonemal heavy chain 6"/>
    <property type="match status" value="1"/>
</dbReference>
<proteinExistence type="inferred from homology"/>
<dbReference type="Pfam" id="PF12781">
    <property type="entry name" value="AAA_9"/>
    <property type="match status" value="1"/>
</dbReference>
<dbReference type="InterPro" id="IPR024317">
    <property type="entry name" value="Dynein_heavy_chain_D4_dom"/>
</dbReference>
<dbReference type="InterPro" id="IPR013602">
    <property type="entry name" value="Dynein_heavy_linker"/>
</dbReference>
<feature type="region of interest" description="Disordered" evidence="15">
    <location>
        <begin position="67"/>
        <end position="101"/>
    </location>
</feature>
<dbReference type="InterPro" id="IPR003593">
    <property type="entry name" value="AAA+_ATPase"/>
</dbReference>
<dbReference type="GO" id="GO:0005930">
    <property type="term" value="C:axoneme"/>
    <property type="evidence" value="ECO:0007669"/>
    <property type="project" value="UniProtKB-SubCell"/>
</dbReference>
<feature type="coiled-coil region" evidence="14">
    <location>
        <begin position="2803"/>
        <end position="2851"/>
    </location>
</feature>
<evidence type="ECO:0000256" key="12">
    <source>
        <dbReference type="ARBA" id="ARBA00023212"/>
    </source>
</evidence>
<dbReference type="InterPro" id="IPR054354">
    <property type="entry name" value="DYNC2H1-like_lid"/>
</dbReference>
<dbReference type="FunFam" id="1.20.58.1120:FF:000007">
    <property type="entry name" value="Dynein heavy chain 4"/>
    <property type="match status" value="1"/>
</dbReference>
<keyword evidence="11" id="KW-0505">Motor protein</keyword>
<accession>A0AAU9K0R9</accession>
<feature type="compositionally biased region" description="Polar residues" evidence="15">
    <location>
        <begin position="67"/>
        <end position="81"/>
    </location>
</feature>
<dbReference type="Gene3D" id="3.10.490.20">
    <property type="match status" value="1"/>
</dbReference>
<dbReference type="InterPro" id="IPR041228">
    <property type="entry name" value="Dynein_C"/>
</dbReference>